<dbReference type="InterPro" id="IPR013785">
    <property type="entry name" value="Aldolase_TIM"/>
</dbReference>
<dbReference type="SFLD" id="SFLDF00348">
    <property type="entry name" value="FeFe_hydrogenase_maturase_(Hyd"/>
    <property type="match status" value="1"/>
</dbReference>
<comment type="cofactor">
    <cofactor evidence="7">
        <name>[4Fe-4S] cluster</name>
        <dbReference type="ChEBI" id="CHEBI:49883"/>
    </cofactor>
    <text evidence="7">Binds 1 [4Fe-4S] cluster. The cluster is coordinated with 3 cysteines and an exchangeable S-adenosyl-L-methionine.</text>
</comment>
<evidence type="ECO:0000256" key="1">
    <source>
        <dbReference type="ARBA" id="ARBA00022485"/>
    </source>
</evidence>
<dbReference type="Proteomes" id="UP000242850">
    <property type="component" value="Unassembled WGS sequence"/>
</dbReference>
<feature type="binding site" evidence="7">
    <location>
        <position position="65"/>
    </location>
    <ligand>
        <name>[4Fe-4S] cluster</name>
        <dbReference type="ChEBI" id="CHEBI:49883"/>
        <note>4Fe-4S-S-AdoMet</note>
    </ligand>
</feature>
<dbReference type="InterPro" id="IPR006638">
    <property type="entry name" value="Elp3/MiaA/NifB-like_rSAM"/>
</dbReference>
<dbReference type="InterPro" id="IPR058240">
    <property type="entry name" value="rSAM_sf"/>
</dbReference>
<evidence type="ECO:0000256" key="3">
    <source>
        <dbReference type="ARBA" id="ARBA00022723"/>
    </source>
</evidence>
<comment type="cofactor">
    <cofactor evidence="6">
        <name>[2Fe-2S] cluster</name>
        <dbReference type="ChEBI" id="CHEBI:190135"/>
    </cofactor>
</comment>
<dbReference type="GO" id="GO:0051539">
    <property type="term" value="F:4 iron, 4 sulfur cluster binding"/>
    <property type="evidence" value="ECO:0007669"/>
    <property type="project" value="UniProtKB-KW"/>
</dbReference>
<feature type="binding site" evidence="8">
    <location>
        <position position="160"/>
    </location>
    <ligand>
        <name>S-adenosyl-L-methionine</name>
        <dbReference type="ChEBI" id="CHEBI:59789"/>
    </ligand>
</feature>
<evidence type="ECO:0000313" key="11">
    <source>
        <dbReference type="Proteomes" id="UP000242850"/>
    </source>
</evidence>
<dbReference type="GO" id="GO:0016740">
    <property type="term" value="F:transferase activity"/>
    <property type="evidence" value="ECO:0007669"/>
    <property type="project" value="TreeGrafter"/>
</dbReference>
<feature type="domain" description="Radical SAM core" evidence="9">
    <location>
        <begin position="47"/>
        <end position="269"/>
    </location>
</feature>
<feature type="binding site" evidence="8">
    <location>
        <position position="135"/>
    </location>
    <ligand>
        <name>(3R)-3-methyl-D-ornithine</name>
        <dbReference type="ChEBI" id="CHEBI:64642"/>
    </ligand>
</feature>
<keyword evidence="4 7" id="KW-0408">Iron</keyword>
<dbReference type="InterPro" id="IPR034422">
    <property type="entry name" value="HydE/PylB-like"/>
</dbReference>
<evidence type="ECO:0000256" key="4">
    <source>
        <dbReference type="ARBA" id="ARBA00023004"/>
    </source>
</evidence>
<gene>
    <name evidence="10" type="ORF">SAMN05660865_00247</name>
</gene>
<evidence type="ECO:0000256" key="8">
    <source>
        <dbReference type="PIRSR" id="PIRSR004762-2"/>
    </source>
</evidence>
<keyword evidence="3" id="KW-0479">Metal-binding</keyword>
<feature type="binding site" evidence="8">
    <location>
        <position position="179"/>
    </location>
    <ligand>
        <name>S-adenosyl-L-methionine</name>
        <dbReference type="ChEBI" id="CHEBI:59789"/>
    </ligand>
</feature>
<dbReference type="GO" id="GO:0046872">
    <property type="term" value="F:metal ion binding"/>
    <property type="evidence" value="ECO:0007669"/>
    <property type="project" value="UniProtKB-KW"/>
</dbReference>
<organism evidence="10 11">
    <name type="scientific">Caloramator fervidus</name>
    <dbReference type="NCBI Taxonomy" id="29344"/>
    <lineage>
        <taxon>Bacteria</taxon>
        <taxon>Bacillati</taxon>
        <taxon>Bacillota</taxon>
        <taxon>Clostridia</taxon>
        <taxon>Eubacteriales</taxon>
        <taxon>Clostridiaceae</taxon>
        <taxon>Caloramator</taxon>
    </lineage>
</organism>
<dbReference type="GO" id="GO:0044272">
    <property type="term" value="P:sulfur compound biosynthetic process"/>
    <property type="evidence" value="ECO:0007669"/>
    <property type="project" value="UniProtKB-ARBA"/>
</dbReference>
<keyword evidence="5 7" id="KW-0411">Iron-sulfur</keyword>
<evidence type="ECO:0000256" key="5">
    <source>
        <dbReference type="ARBA" id="ARBA00023014"/>
    </source>
</evidence>
<name>A0A1H5S2L1_9CLOT</name>
<dbReference type="SFLD" id="SFLDG01280">
    <property type="entry name" value="HydE/PylB-like"/>
    <property type="match status" value="1"/>
</dbReference>
<keyword evidence="11" id="KW-1185">Reference proteome</keyword>
<evidence type="ECO:0000256" key="2">
    <source>
        <dbReference type="ARBA" id="ARBA00022691"/>
    </source>
</evidence>
<dbReference type="OrthoDB" id="9775764at2"/>
<feature type="binding site" evidence="7">
    <location>
        <position position="68"/>
    </location>
    <ligand>
        <name>[4Fe-4S] cluster</name>
        <dbReference type="ChEBI" id="CHEBI:49883"/>
        <note>4Fe-4S-S-AdoMet</note>
    </ligand>
</feature>
<dbReference type="PROSITE" id="PS51918">
    <property type="entry name" value="RADICAL_SAM"/>
    <property type="match status" value="1"/>
</dbReference>
<dbReference type="SFLD" id="SFLDG01060">
    <property type="entry name" value="BATS_domain_containing"/>
    <property type="match status" value="1"/>
</dbReference>
<dbReference type="SMART" id="SM00876">
    <property type="entry name" value="BATS"/>
    <property type="match status" value="1"/>
</dbReference>
<dbReference type="InterPro" id="IPR024021">
    <property type="entry name" value="FeFe-hyd_HydE_rSAM"/>
</dbReference>
<dbReference type="Gene3D" id="3.20.20.70">
    <property type="entry name" value="Aldolase class I"/>
    <property type="match status" value="1"/>
</dbReference>
<dbReference type="PANTHER" id="PTHR43726">
    <property type="entry name" value="3-METHYLORNITHINE SYNTHASE"/>
    <property type="match status" value="1"/>
</dbReference>
<reference evidence="11" key="1">
    <citation type="submission" date="2016-10" db="EMBL/GenBank/DDBJ databases">
        <authorList>
            <person name="Varghese N."/>
            <person name="Submissions S."/>
        </authorList>
    </citation>
    <scope>NUCLEOTIDE SEQUENCE [LARGE SCALE GENOMIC DNA]</scope>
    <source>
        <strain evidence="11">DSM 5463</strain>
    </source>
</reference>
<dbReference type="GO" id="GO:0042364">
    <property type="term" value="P:water-soluble vitamin biosynthetic process"/>
    <property type="evidence" value="ECO:0007669"/>
    <property type="project" value="UniProtKB-ARBA"/>
</dbReference>
<dbReference type="Pfam" id="PF04055">
    <property type="entry name" value="Radical_SAM"/>
    <property type="match status" value="1"/>
</dbReference>
<evidence type="ECO:0000256" key="7">
    <source>
        <dbReference type="PIRSR" id="PIRSR004762-1"/>
    </source>
</evidence>
<evidence type="ECO:0000313" key="10">
    <source>
        <dbReference type="EMBL" id="SEF44856.1"/>
    </source>
</evidence>
<keyword evidence="1 7" id="KW-0004">4Fe-4S</keyword>
<dbReference type="EMBL" id="FNUK01000002">
    <property type="protein sequence ID" value="SEF44856.1"/>
    <property type="molecule type" value="Genomic_DNA"/>
</dbReference>
<proteinExistence type="predicted"/>
<dbReference type="RefSeq" id="WP_103895273.1">
    <property type="nucleotide sequence ID" value="NZ_FNUK01000002.1"/>
</dbReference>
<protein>
    <submittedName>
        <fullName evidence="10">Biotin synthase</fullName>
    </submittedName>
</protein>
<dbReference type="SMART" id="SM00729">
    <property type="entry name" value="Elp3"/>
    <property type="match status" value="1"/>
</dbReference>
<dbReference type="PANTHER" id="PTHR43726:SF1">
    <property type="entry name" value="BIOTIN SYNTHASE"/>
    <property type="match status" value="1"/>
</dbReference>
<dbReference type="AlphaFoldDB" id="A0A1H5S2L1"/>
<keyword evidence="2 7" id="KW-0949">S-adenosyl-L-methionine</keyword>
<sequence length="343" mass="39174">MRELLYRIAEGYVPTLSEIENILSLNEEDAEILFKIADDIKKLYFGNSIHIRGIIEFSNYCRANCKYCGLRCSNDKLIRYRMSKEEIINCAKEAIDAGYKTLVLQSGEDLYYTKEILGDIIKSIKEYADISITLSIGERKFEDYKYLKEVGADRFLMKHETADELLYNNLHPHSTFNNRMSCLKNLKQLGYQLGSGFIIGLPGQTLRTIAKDIMLLKELDVDMAGIGPFIPHKGTPLGSEKPGSAFLTVKVIALSRILLKRVHLPATTALGVLDKKYRDKAFFAGANVIMQKIEPYNYRKLYEIYPKTLEDKKSIKQERQELEIYLKGLNLEISNDKGDALIL</sequence>
<dbReference type="NCBIfam" id="TIGR03956">
    <property type="entry name" value="rSAM_HydE"/>
    <property type="match status" value="1"/>
</dbReference>
<accession>A0A1H5S2L1</accession>
<dbReference type="PIRSF" id="PIRSF004762">
    <property type="entry name" value="CHP00423"/>
    <property type="match status" value="1"/>
</dbReference>
<evidence type="ECO:0000259" key="9">
    <source>
        <dbReference type="PROSITE" id="PS51918"/>
    </source>
</evidence>
<dbReference type="InterPro" id="IPR010722">
    <property type="entry name" value="BATS_dom"/>
</dbReference>
<evidence type="ECO:0000256" key="6">
    <source>
        <dbReference type="ARBA" id="ARBA00034078"/>
    </source>
</evidence>
<dbReference type="SFLD" id="SFLDG01082">
    <property type="entry name" value="B12-binding_domain_containing"/>
    <property type="match status" value="1"/>
</dbReference>
<dbReference type="CDD" id="cd01335">
    <property type="entry name" value="Radical_SAM"/>
    <property type="match status" value="1"/>
</dbReference>
<feature type="binding site" evidence="7">
    <location>
        <position position="61"/>
    </location>
    <ligand>
        <name>[4Fe-4S] cluster</name>
        <dbReference type="ChEBI" id="CHEBI:49883"/>
        <note>4Fe-4S-S-AdoMet</note>
    </ligand>
</feature>
<dbReference type="SFLD" id="SFLDS00029">
    <property type="entry name" value="Radical_SAM"/>
    <property type="match status" value="2"/>
</dbReference>
<dbReference type="SUPFAM" id="SSF102114">
    <property type="entry name" value="Radical SAM enzymes"/>
    <property type="match status" value="1"/>
</dbReference>
<dbReference type="InterPro" id="IPR007197">
    <property type="entry name" value="rSAM"/>
</dbReference>